<name>A0AAD5KWN8_9CRUS</name>
<proteinExistence type="inferred from homology"/>
<gene>
    <name evidence="3" type="ORF">GHT06_022196</name>
</gene>
<dbReference type="EMBL" id="WJBH02000010">
    <property type="protein sequence ID" value="KAI9551860.1"/>
    <property type="molecule type" value="Genomic_DNA"/>
</dbReference>
<dbReference type="PANTHER" id="PTHR14096:SF28">
    <property type="entry name" value="APOLIPOPROTEIN L, 1-RELATED"/>
    <property type="match status" value="1"/>
</dbReference>
<organism evidence="3 4">
    <name type="scientific">Daphnia sinensis</name>
    <dbReference type="NCBI Taxonomy" id="1820382"/>
    <lineage>
        <taxon>Eukaryota</taxon>
        <taxon>Metazoa</taxon>
        <taxon>Ecdysozoa</taxon>
        <taxon>Arthropoda</taxon>
        <taxon>Crustacea</taxon>
        <taxon>Branchiopoda</taxon>
        <taxon>Diplostraca</taxon>
        <taxon>Cladocera</taxon>
        <taxon>Anomopoda</taxon>
        <taxon>Daphniidae</taxon>
        <taxon>Daphnia</taxon>
        <taxon>Daphnia similis group</taxon>
    </lineage>
</organism>
<feature type="region of interest" description="Disordered" evidence="2">
    <location>
        <begin position="360"/>
        <end position="383"/>
    </location>
</feature>
<dbReference type="InterPro" id="IPR008405">
    <property type="entry name" value="ApoL"/>
</dbReference>
<protein>
    <recommendedName>
        <fullName evidence="5">Apolipoprotein L3-like</fullName>
    </recommendedName>
</protein>
<sequence>MGNNNSVPQNRDAQNNGAEDPAEEDVLEVVKTVCLLPEKVEQLRLLQDQTTEVLQERNDIIQKLRDIATYLEKTHNSVLIADRVGTGVGIGAGCLVLGGIVAAPFTAGLSLGLTVTGIATGVAGGLTSAGANITGFVLEKRNVASLEEELKKHLEHVEELSSSDSAYLSRTLRIRPTLETLGNLSKEGWTRLIVTLQKLIPLALSGNYDGINRIVNHGTDPNIKSFLQHLRLPMNPELLQTLAEFCTLIYDNICSIMNAIKAFLNFFKKPELARLAMVYTGSAAAMRTTTTTTAAEIATTFRGTPMAMTRTARVAAGALTTAFIVVDVIHMVRIWNETGETPTVQKLRNMADDLENEIRFSPSETENNRESGELDNAVNQETD</sequence>
<dbReference type="GO" id="GO:0008289">
    <property type="term" value="F:lipid binding"/>
    <property type="evidence" value="ECO:0007669"/>
    <property type="project" value="InterPro"/>
</dbReference>
<evidence type="ECO:0000256" key="2">
    <source>
        <dbReference type="SAM" id="MobiDB-lite"/>
    </source>
</evidence>
<dbReference type="PANTHER" id="PTHR14096">
    <property type="entry name" value="APOLIPOPROTEIN L"/>
    <property type="match status" value="1"/>
</dbReference>
<dbReference type="GO" id="GO:0005576">
    <property type="term" value="C:extracellular region"/>
    <property type="evidence" value="ECO:0007669"/>
    <property type="project" value="InterPro"/>
</dbReference>
<evidence type="ECO:0000256" key="1">
    <source>
        <dbReference type="ARBA" id="ARBA00010090"/>
    </source>
</evidence>
<reference evidence="3 4" key="1">
    <citation type="submission" date="2022-05" db="EMBL/GenBank/DDBJ databases">
        <title>A multi-omics perspective on studying reproductive biology in Daphnia sinensis.</title>
        <authorList>
            <person name="Jia J."/>
        </authorList>
    </citation>
    <scope>NUCLEOTIDE SEQUENCE [LARGE SCALE GENOMIC DNA]</scope>
    <source>
        <strain evidence="3 4">WSL</strain>
    </source>
</reference>
<evidence type="ECO:0008006" key="5">
    <source>
        <dbReference type="Google" id="ProtNLM"/>
    </source>
</evidence>
<dbReference type="GO" id="GO:0016020">
    <property type="term" value="C:membrane"/>
    <property type="evidence" value="ECO:0007669"/>
    <property type="project" value="TreeGrafter"/>
</dbReference>
<comment type="caution">
    <text evidence="3">The sequence shown here is derived from an EMBL/GenBank/DDBJ whole genome shotgun (WGS) entry which is preliminary data.</text>
</comment>
<dbReference type="GO" id="GO:0006869">
    <property type="term" value="P:lipid transport"/>
    <property type="evidence" value="ECO:0007669"/>
    <property type="project" value="InterPro"/>
</dbReference>
<dbReference type="Pfam" id="PF05461">
    <property type="entry name" value="ApoL"/>
    <property type="match status" value="2"/>
</dbReference>
<feature type="compositionally biased region" description="Polar residues" evidence="2">
    <location>
        <begin position="1"/>
        <end position="17"/>
    </location>
</feature>
<dbReference type="AlphaFoldDB" id="A0AAD5KWN8"/>
<dbReference type="GO" id="GO:0042157">
    <property type="term" value="P:lipoprotein metabolic process"/>
    <property type="evidence" value="ECO:0007669"/>
    <property type="project" value="InterPro"/>
</dbReference>
<evidence type="ECO:0000313" key="4">
    <source>
        <dbReference type="Proteomes" id="UP000820818"/>
    </source>
</evidence>
<evidence type="ECO:0000313" key="3">
    <source>
        <dbReference type="EMBL" id="KAI9551860.1"/>
    </source>
</evidence>
<accession>A0AAD5KWN8</accession>
<comment type="similarity">
    <text evidence="1">Belongs to the apolipoprotein L family.</text>
</comment>
<feature type="region of interest" description="Disordered" evidence="2">
    <location>
        <begin position="1"/>
        <end position="23"/>
    </location>
</feature>
<keyword evidence="4" id="KW-1185">Reference proteome</keyword>
<dbReference type="Proteomes" id="UP000820818">
    <property type="component" value="Linkage Group LG10"/>
</dbReference>